<keyword evidence="3" id="KW-1185">Reference proteome</keyword>
<dbReference type="RefSeq" id="WP_219533581.1">
    <property type="nucleotide sequence ID" value="NZ_JAHKRM010000018.1"/>
</dbReference>
<reference evidence="3" key="1">
    <citation type="journal article" date="2019" name="Int. J. Syst. Evol. Microbiol.">
        <title>The Global Catalogue of Microorganisms (GCM) 10K type strain sequencing project: providing services to taxonomists for standard genome sequencing and annotation.</title>
        <authorList>
            <consortium name="The Broad Institute Genomics Platform"/>
            <consortium name="The Broad Institute Genome Sequencing Center for Infectious Disease"/>
            <person name="Wu L."/>
            <person name="Ma J."/>
        </authorList>
    </citation>
    <scope>NUCLEOTIDE SEQUENCE [LARGE SCALE GENOMIC DNA]</scope>
    <source>
        <strain evidence="3">CGMCC 1.15399</strain>
    </source>
</reference>
<sequence length="193" mass="20768">MEHLLLNGEMDYAPLRFDAKESWFGVDPQGLPEAFARDVDAMSLPSSDLIRGADLGQLLQRHNVELTAPDLPEDVWYLYQARIASNGTLLDALRVATGIGAGPESLVPYEDKIDAEGEERIAAVGDAALRAHLRGFCDPSPIADLSYLGADADNPLERFECSVVAGWVGAIDQYEITVVQLSGLVSGDRPTAG</sequence>
<protein>
    <recommendedName>
        <fullName evidence="1">FHA domain-containing protein</fullName>
    </recommendedName>
</protein>
<evidence type="ECO:0000259" key="1">
    <source>
        <dbReference type="PROSITE" id="PS50006"/>
    </source>
</evidence>
<gene>
    <name evidence="2" type="ORF">ACFSJ0_22995</name>
</gene>
<feature type="domain" description="FHA" evidence="1">
    <location>
        <begin position="33"/>
        <end position="95"/>
    </location>
</feature>
<accession>A0ABW4GB06</accession>
<proteinExistence type="predicted"/>
<organism evidence="2 3">
    <name type="scientific">Nonomuraea guangzhouensis</name>
    <dbReference type="NCBI Taxonomy" id="1291555"/>
    <lineage>
        <taxon>Bacteria</taxon>
        <taxon>Bacillati</taxon>
        <taxon>Actinomycetota</taxon>
        <taxon>Actinomycetes</taxon>
        <taxon>Streptosporangiales</taxon>
        <taxon>Streptosporangiaceae</taxon>
        <taxon>Nonomuraea</taxon>
    </lineage>
</organism>
<dbReference type="PROSITE" id="PS50006">
    <property type="entry name" value="FHA_DOMAIN"/>
    <property type="match status" value="1"/>
</dbReference>
<dbReference type="EMBL" id="JBHUCM010000018">
    <property type="protein sequence ID" value="MFD1539939.1"/>
    <property type="molecule type" value="Genomic_DNA"/>
</dbReference>
<dbReference type="InterPro" id="IPR000253">
    <property type="entry name" value="FHA_dom"/>
</dbReference>
<evidence type="ECO:0000313" key="2">
    <source>
        <dbReference type="EMBL" id="MFD1539939.1"/>
    </source>
</evidence>
<name>A0ABW4GB06_9ACTN</name>
<dbReference type="Proteomes" id="UP001597097">
    <property type="component" value="Unassembled WGS sequence"/>
</dbReference>
<comment type="caution">
    <text evidence="2">The sequence shown here is derived from an EMBL/GenBank/DDBJ whole genome shotgun (WGS) entry which is preliminary data.</text>
</comment>
<evidence type="ECO:0000313" key="3">
    <source>
        <dbReference type="Proteomes" id="UP001597097"/>
    </source>
</evidence>